<dbReference type="NCBIfam" id="TIGR02937">
    <property type="entry name" value="sigma70-ECF"/>
    <property type="match status" value="1"/>
</dbReference>
<keyword evidence="6" id="KW-1133">Transmembrane helix</keyword>
<dbReference type="InterPro" id="IPR007627">
    <property type="entry name" value="RNA_pol_sigma70_r2"/>
</dbReference>
<keyword evidence="3" id="KW-0731">Sigma factor</keyword>
<dbReference type="InterPro" id="IPR013324">
    <property type="entry name" value="RNA_pol_sigma_r3/r4-like"/>
</dbReference>
<evidence type="ECO:0000259" key="9">
    <source>
        <dbReference type="Pfam" id="PF10099"/>
    </source>
</evidence>
<name>A0ABT6F4R9_9BACT</name>
<proteinExistence type="inferred from homology"/>
<evidence type="ECO:0000259" key="7">
    <source>
        <dbReference type="Pfam" id="PF04542"/>
    </source>
</evidence>
<gene>
    <name evidence="10" type="ORF">PZE19_01215</name>
</gene>
<accession>A0ABT6F4R9</accession>
<evidence type="ECO:0000256" key="1">
    <source>
        <dbReference type="ARBA" id="ARBA00010641"/>
    </source>
</evidence>
<dbReference type="SUPFAM" id="SSF88946">
    <property type="entry name" value="Sigma2 domain of RNA polymerase sigma factors"/>
    <property type="match status" value="1"/>
</dbReference>
<dbReference type="InterPro" id="IPR014284">
    <property type="entry name" value="RNA_pol_sigma-70_dom"/>
</dbReference>
<feature type="region of interest" description="Disordered" evidence="5">
    <location>
        <begin position="324"/>
        <end position="343"/>
    </location>
</feature>
<feature type="domain" description="RNA polymerase sigma factor 70 region 4 type 2" evidence="8">
    <location>
        <begin position="136"/>
        <end position="187"/>
    </location>
</feature>
<dbReference type="Pfam" id="PF10099">
    <property type="entry name" value="RskA_C"/>
    <property type="match status" value="1"/>
</dbReference>
<evidence type="ECO:0000259" key="8">
    <source>
        <dbReference type="Pfam" id="PF08281"/>
    </source>
</evidence>
<evidence type="ECO:0000313" key="11">
    <source>
        <dbReference type="Proteomes" id="UP001216907"/>
    </source>
</evidence>
<comment type="caution">
    <text evidence="10">The sequence shown here is derived from an EMBL/GenBank/DDBJ whole genome shotgun (WGS) entry which is preliminary data.</text>
</comment>
<evidence type="ECO:0000256" key="3">
    <source>
        <dbReference type="ARBA" id="ARBA00023082"/>
    </source>
</evidence>
<dbReference type="Proteomes" id="UP001216907">
    <property type="component" value="Unassembled WGS sequence"/>
</dbReference>
<reference evidence="10 11" key="1">
    <citation type="submission" date="2023-03" db="EMBL/GenBank/DDBJ databases">
        <title>Paludisphaera mucosa sp. nov. a novel planctomycete from northern fen.</title>
        <authorList>
            <person name="Ivanova A."/>
        </authorList>
    </citation>
    <scope>NUCLEOTIDE SEQUENCE [LARGE SCALE GENOMIC DNA]</scope>
    <source>
        <strain evidence="10 11">Pla2</strain>
    </source>
</reference>
<protein>
    <submittedName>
        <fullName evidence="10">Sigma-70 family RNA polymerase sigma factor</fullName>
    </submittedName>
</protein>
<dbReference type="InterPro" id="IPR018764">
    <property type="entry name" value="RskA_C"/>
</dbReference>
<sequence length="343" mass="36728">MRQVASNRTMVERSPSDEELMARLAAGSRDALGPLHGRYASLVFDVAARSLGRASAEEIVQEVFVAVGRKAVTFDPARGAFRPWVLGIAHLRVINELRRRGRRPRIEADPEGHYVGSAPEPGPGAAEAAWADHRREIVRAAVEALPPPQRQALSLAFLEDLTHQQIADFLDLPLGTAKGRIRTGLQSLRGRLAPLLAAGLLVVGLIAAALVRDGMWKADIRREEAALRLVTSSDVAPRRLTAAPGTPAETHGQYRARPGVAMAVTTISRMRPAPAGRIHRAWALFDGRWHLLGDVRPDAGGADLLLSEGPHLAAPPTALKVTLEPTAPSTEPTGPTVIACPSP</sequence>
<keyword evidence="11" id="KW-1185">Reference proteome</keyword>
<dbReference type="InterPro" id="IPR013325">
    <property type="entry name" value="RNA_pol_sigma_r2"/>
</dbReference>
<feature type="domain" description="RNA polymerase sigma-70 region 2" evidence="7">
    <location>
        <begin position="37"/>
        <end position="103"/>
    </location>
</feature>
<evidence type="ECO:0000256" key="5">
    <source>
        <dbReference type="SAM" id="MobiDB-lite"/>
    </source>
</evidence>
<dbReference type="Gene3D" id="1.10.1740.10">
    <property type="match status" value="1"/>
</dbReference>
<comment type="similarity">
    <text evidence="1">Belongs to the sigma-70 factor family. ECF subfamily.</text>
</comment>
<dbReference type="PANTHER" id="PTHR43133:SF62">
    <property type="entry name" value="RNA POLYMERASE SIGMA FACTOR SIGZ"/>
    <property type="match status" value="1"/>
</dbReference>
<dbReference type="Gene3D" id="1.10.10.10">
    <property type="entry name" value="Winged helix-like DNA-binding domain superfamily/Winged helix DNA-binding domain"/>
    <property type="match status" value="1"/>
</dbReference>
<evidence type="ECO:0000256" key="6">
    <source>
        <dbReference type="SAM" id="Phobius"/>
    </source>
</evidence>
<dbReference type="RefSeq" id="WP_277858759.1">
    <property type="nucleotide sequence ID" value="NZ_JARRAG010000001.1"/>
</dbReference>
<dbReference type="PANTHER" id="PTHR43133">
    <property type="entry name" value="RNA POLYMERASE ECF-TYPE SIGMA FACTO"/>
    <property type="match status" value="1"/>
</dbReference>
<feature type="domain" description="Anti-sigma K factor RskA C-terminal" evidence="9">
    <location>
        <begin position="201"/>
        <end position="335"/>
    </location>
</feature>
<dbReference type="Pfam" id="PF04542">
    <property type="entry name" value="Sigma70_r2"/>
    <property type="match status" value="1"/>
</dbReference>
<evidence type="ECO:0000256" key="2">
    <source>
        <dbReference type="ARBA" id="ARBA00023015"/>
    </source>
</evidence>
<evidence type="ECO:0000256" key="4">
    <source>
        <dbReference type="ARBA" id="ARBA00023163"/>
    </source>
</evidence>
<keyword evidence="2" id="KW-0805">Transcription regulation</keyword>
<organism evidence="10 11">
    <name type="scientific">Paludisphaera mucosa</name>
    <dbReference type="NCBI Taxonomy" id="3030827"/>
    <lineage>
        <taxon>Bacteria</taxon>
        <taxon>Pseudomonadati</taxon>
        <taxon>Planctomycetota</taxon>
        <taxon>Planctomycetia</taxon>
        <taxon>Isosphaerales</taxon>
        <taxon>Isosphaeraceae</taxon>
        <taxon>Paludisphaera</taxon>
    </lineage>
</organism>
<feature type="transmembrane region" description="Helical" evidence="6">
    <location>
        <begin position="192"/>
        <end position="211"/>
    </location>
</feature>
<dbReference type="InterPro" id="IPR013249">
    <property type="entry name" value="RNA_pol_sigma70_r4_t2"/>
</dbReference>
<dbReference type="Pfam" id="PF08281">
    <property type="entry name" value="Sigma70_r4_2"/>
    <property type="match status" value="1"/>
</dbReference>
<keyword evidence="6" id="KW-0472">Membrane</keyword>
<evidence type="ECO:0000313" key="10">
    <source>
        <dbReference type="EMBL" id="MDG3002395.1"/>
    </source>
</evidence>
<keyword evidence="4" id="KW-0804">Transcription</keyword>
<dbReference type="SUPFAM" id="SSF88659">
    <property type="entry name" value="Sigma3 and sigma4 domains of RNA polymerase sigma factors"/>
    <property type="match status" value="1"/>
</dbReference>
<dbReference type="EMBL" id="JARRAG010000001">
    <property type="protein sequence ID" value="MDG3002395.1"/>
    <property type="molecule type" value="Genomic_DNA"/>
</dbReference>
<dbReference type="InterPro" id="IPR036388">
    <property type="entry name" value="WH-like_DNA-bd_sf"/>
</dbReference>
<dbReference type="CDD" id="cd06171">
    <property type="entry name" value="Sigma70_r4"/>
    <property type="match status" value="1"/>
</dbReference>
<keyword evidence="6" id="KW-0812">Transmembrane</keyword>
<dbReference type="InterPro" id="IPR039425">
    <property type="entry name" value="RNA_pol_sigma-70-like"/>
</dbReference>